<dbReference type="PANTHER" id="PTHR13408:SF0">
    <property type="entry name" value="DNA-DIRECTED RNA POLYMERASE III SUBUNIT RPC4"/>
    <property type="match status" value="1"/>
</dbReference>
<feature type="region of interest" description="Disordered" evidence="5">
    <location>
        <begin position="168"/>
        <end position="193"/>
    </location>
</feature>
<dbReference type="Proteomes" id="UP000078544">
    <property type="component" value="Unassembled WGS sequence"/>
</dbReference>
<comment type="subcellular location">
    <subcellularLocation>
        <location evidence="1">Nucleus</location>
    </subcellularLocation>
</comment>
<accession>A0A166PKX9</accession>
<dbReference type="STRING" id="1081109.A0A166PKX9"/>
<dbReference type="Pfam" id="PF05132">
    <property type="entry name" value="RNA_pol_Rpc4"/>
    <property type="match status" value="1"/>
</dbReference>
<protein>
    <submittedName>
        <fullName evidence="6">RNA polymerase III Rpc4</fullName>
    </submittedName>
</protein>
<feature type="region of interest" description="Disordered" evidence="5">
    <location>
        <begin position="436"/>
        <end position="455"/>
    </location>
</feature>
<reference evidence="6 7" key="1">
    <citation type="journal article" date="2016" name="Genome Biol. Evol.">
        <title>Divergent and convergent evolution of fungal pathogenicity.</title>
        <authorList>
            <person name="Shang Y."/>
            <person name="Xiao G."/>
            <person name="Zheng P."/>
            <person name="Cen K."/>
            <person name="Zhan S."/>
            <person name="Wang C."/>
        </authorList>
    </citation>
    <scope>NUCLEOTIDE SEQUENCE [LARGE SCALE GENOMIC DNA]</scope>
    <source>
        <strain evidence="6 7">RCEF 2490</strain>
    </source>
</reference>
<evidence type="ECO:0000256" key="4">
    <source>
        <dbReference type="ARBA" id="ARBA00023242"/>
    </source>
</evidence>
<keyword evidence="3" id="KW-0804">Transcription</keyword>
<dbReference type="GO" id="GO:0003677">
    <property type="term" value="F:DNA binding"/>
    <property type="evidence" value="ECO:0007669"/>
    <property type="project" value="InterPro"/>
</dbReference>
<dbReference type="InterPro" id="IPR007811">
    <property type="entry name" value="RPC4"/>
</dbReference>
<name>A0A166PKX9_9HYPO</name>
<evidence type="ECO:0000256" key="5">
    <source>
        <dbReference type="SAM" id="MobiDB-lite"/>
    </source>
</evidence>
<feature type="region of interest" description="Disordered" evidence="5">
    <location>
        <begin position="319"/>
        <end position="341"/>
    </location>
</feature>
<dbReference type="OrthoDB" id="5836119at2759"/>
<dbReference type="AlphaFoldDB" id="A0A166PKX9"/>
<feature type="compositionally biased region" description="Low complexity" evidence="5">
    <location>
        <begin position="169"/>
        <end position="188"/>
    </location>
</feature>
<evidence type="ECO:0000313" key="7">
    <source>
        <dbReference type="Proteomes" id="UP000078544"/>
    </source>
</evidence>
<feature type="compositionally biased region" description="Low complexity" evidence="5">
    <location>
        <begin position="1"/>
        <end position="26"/>
    </location>
</feature>
<feature type="compositionally biased region" description="Low complexity" evidence="5">
    <location>
        <begin position="38"/>
        <end position="49"/>
    </location>
</feature>
<feature type="region of interest" description="Disordered" evidence="5">
    <location>
        <begin position="405"/>
        <end position="425"/>
    </location>
</feature>
<feature type="compositionally biased region" description="Basic and acidic residues" evidence="5">
    <location>
        <begin position="88"/>
        <end position="115"/>
    </location>
</feature>
<feature type="region of interest" description="Disordered" evidence="5">
    <location>
        <begin position="1"/>
        <end position="148"/>
    </location>
</feature>
<evidence type="ECO:0000313" key="6">
    <source>
        <dbReference type="EMBL" id="KZZ97470.1"/>
    </source>
</evidence>
<proteinExistence type="predicted"/>
<organism evidence="6 7">
    <name type="scientific">Moelleriella libera RCEF 2490</name>
    <dbReference type="NCBI Taxonomy" id="1081109"/>
    <lineage>
        <taxon>Eukaryota</taxon>
        <taxon>Fungi</taxon>
        <taxon>Dikarya</taxon>
        <taxon>Ascomycota</taxon>
        <taxon>Pezizomycotina</taxon>
        <taxon>Sordariomycetes</taxon>
        <taxon>Hypocreomycetidae</taxon>
        <taxon>Hypocreales</taxon>
        <taxon>Clavicipitaceae</taxon>
        <taxon>Moelleriella</taxon>
    </lineage>
</organism>
<evidence type="ECO:0000256" key="1">
    <source>
        <dbReference type="ARBA" id="ARBA00004123"/>
    </source>
</evidence>
<keyword evidence="7" id="KW-1185">Reference proteome</keyword>
<keyword evidence="4" id="KW-0539">Nucleus</keyword>
<dbReference type="GO" id="GO:0042797">
    <property type="term" value="P:tRNA transcription by RNA polymerase III"/>
    <property type="evidence" value="ECO:0007669"/>
    <property type="project" value="TreeGrafter"/>
</dbReference>
<feature type="compositionally biased region" description="Acidic residues" evidence="5">
    <location>
        <begin position="438"/>
        <end position="452"/>
    </location>
</feature>
<evidence type="ECO:0000256" key="2">
    <source>
        <dbReference type="ARBA" id="ARBA00022478"/>
    </source>
</evidence>
<dbReference type="GO" id="GO:0005666">
    <property type="term" value="C:RNA polymerase III complex"/>
    <property type="evidence" value="ECO:0007669"/>
    <property type="project" value="InterPro"/>
</dbReference>
<gene>
    <name evidence="6" type="ORF">AAL_03434</name>
</gene>
<feature type="compositionally biased region" description="Low complexity" evidence="5">
    <location>
        <begin position="68"/>
        <end position="80"/>
    </location>
</feature>
<dbReference type="PANTHER" id="PTHR13408">
    <property type="entry name" value="DNA-DIRECTED RNA POLYMERASE III"/>
    <property type="match status" value="1"/>
</dbReference>
<keyword evidence="2" id="KW-0240">DNA-directed RNA polymerase</keyword>
<comment type="caution">
    <text evidence="6">The sequence shown here is derived from an EMBL/GenBank/DDBJ whole genome shotgun (WGS) entry which is preliminary data.</text>
</comment>
<sequence>MVRARTTGRGARRGAAASGSQRASAGEVIGDGDGNESTTTAHTTATPATLREAVASAPTAVSHSREGTTAATTVTRATTAGRLRPKVVRRDEAGRDKLARQEEKKAMDRAAAERRARGRSRTRSRRSRGDAMGARGGRGISTASGPFSSGLAASGRGGGGVWFGGGGSSSSSAAGGSGGRTARSGSKGKTFGEADVRMREARINADKLHIMSPEDELDSEDEAMMAALSSHTVNTMPMGIYRREHKEQGVIVATTAELEAAENAMVEEESLWVDGDGSGVPLDIPEEGVWGTAAKAPSIKIEPDIEDKMDLDEAMKPALTEEERKKDSPMPSAKKEAPKDVEEQMIQADLDLLAAELGTVTVTDDAGNVTTKEPMNKDGRLYLFQFPPIIPPIKEVARPQSVIKREEEGEGNHASIPPAVPGARVDLTQDEALGNDADIQEEDYDEDEDEELERQGFRAQRLPRGGLIGKINVRKSGKTELDWGGFTLTLSPATRRNFLTTAVIIEENDEKPQHGVTGGEAVGMGKIMGRFVLGPVWSEEEEWNVAPEDLTAE</sequence>
<evidence type="ECO:0000256" key="3">
    <source>
        <dbReference type="ARBA" id="ARBA00023163"/>
    </source>
</evidence>
<feature type="compositionally biased region" description="Basic residues" evidence="5">
    <location>
        <begin position="116"/>
        <end position="126"/>
    </location>
</feature>
<dbReference type="EMBL" id="AZGY01000006">
    <property type="protein sequence ID" value="KZZ97470.1"/>
    <property type="molecule type" value="Genomic_DNA"/>
</dbReference>